<dbReference type="AlphaFoldDB" id="A0AAJ0F5G9"/>
<feature type="domain" description="VOC" evidence="1">
    <location>
        <begin position="14"/>
        <end position="147"/>
    </location>
</feature>
<evidence type="ECO:0000259" key="1">
    <source>
        <dbReference type="PROSITE" id="PS51819"/>
    </source>
</evidence>
<name>A0AAJ0F5G9_9PEZI</name>
<dbReference type="PANTHER" id="PTHR33993">
    <property type="entry name" value="GLYOXALASE-RELATED"/>
    <property type="match status" value="1"/>
</dbReference>
<evidence type="ECO:0000313" key="2">
    <source>
        <dbReference type="EMBL" id="KAK1751348.1"/>
    </source>
</evidence>
<accession>A0AAJ0F5G9</accession>
<dbReference type="InterPro" id="IPR029068">
    <property type="entry name" value="Glyas_Bleomycin-R_OHBP_Dase"/>
</dbReference>
<gene>
    <name evidence="2" type="ORF">QBC47DRAFT_406048</name>
</gene>
<dbReference type="PROSITE" id="PS51819">
    <property type="entry name" value="VOC"/>
    <property type="match status" value="1"/>
</dbReference>
<dbReference type="EMBL" id="MU839842">
    <property type="protein sequence ID" value="KAK1751348.1"/>
    <property type="molecule type" value="Genomic_DNA"/>
</dbReference>
<keyword evidence="3" id="KW-1185">Reference proteome</keyword>
<comment type="caution">
    <text evidence="2">The sequence shown here is derived from an EMBL/GenBank/DDBJ whole genome shotgun (WGS) entry which is preliminary data.</text>
</comment>
<organism evidence="2 3">
    <name type="scientific">Echria macrotheca</name>
    <dbReference type="NCBI Taxonomy" id="438768"/>
    <lineage>
        <taxon>Eukaryota</taxon>
        <taxon>Fungi</taxon>
        <taxon>Dikarya</taxon>
        <taxon>Ascomycota</taxon>
        <taxon>Pezizomycotina</taxon>
        <taxon>Sordariomycetes</taxon>
        <taxon>Sordariomycetidae</taxon>
        <taxon>Sordariales</taxon>
        <taxon>Schizotheciaceae</taxon>
        <taxon>Echria</taxon>
    </lineage>
</organism>
<reference evidence="2" key="1">
    <citation type="submission" date="2023-06" db="EMBL/GenBank/DDBJ databases">
        <title>Genome-scale phylogeny and comparative genomics of the fungal order Sordariales.</title>
        <authorList>
            <consortium name="Lawrence Berkeley National Laboratory"/>
            <person name="Hensen N."/>
            <person name="Bonometti L."/>
            <person name="Westerberg I."/>
            <person name="Brannstrom I.O."/>
            <person name="Guillou S."/>
            <person name="Cros-Aarteil S."/>
            <person name="Calhoun S."/>
            <person name="Haridas S."/>
            <person name="Kuo A."/>
            <person name="Mondo S."/>
            <person name="Pangilinan J."/>
            <person name="Riley R."/>
            <person name="Labutti K."/>
            <person name="Andreopoulos B."/>
            <person name="Lipzen A."/>
            <person name="Chen C."/>
            <person name="Yanf M."/>
            <person name="Daum C."/>
            <person name="Ng V."/>
            <person name="Clum A."/>
            <person name="Steindorff A."/>
            <person name="Ohm R."/>
            <person name="Martin F."/>
            <person name="Silar P."/>
            <person name="Natvig D."/>
            <person name="Lalanne C."/>
            <person name="Gautier V."/>
            <person name="Ament-Velasquez S.L."/>
            <person name="Kruys A."/>
            <person name="Hutchinson M.I."/>
            <person name="Powell A.J."/>
            <person name="Barry K."/>
            <person name="Miller A.N."/>
            <person name="Grigoriev I.V."/>
            <person name="Debuchy R."/>
            <person name="Gladieux P."/>
            <person name="Thoren M.H."/>
            <person name="Johannesson H."/>
        </authorList>
    </citation>
    <scope>NUCLEOTIDE SEQUENCE</scope>
    <source>
        <strain evidence="2">PSN4</strain>
    </source>
</reference>
<dbReference type="Pfam" id="PF00903">
    <property type="entry name" value="Glyoxalase"/>
    <property type="match status" value="1"/>
</dbReference>
<dbReference type="Proteomes" id="UP001239445">
    <property type="component" value="Unassembled WGS sequence"/>
</dbReference>
<dbReference type="InterPro" id="IPR052164">
    <property type="entry name" value="Anthracycline_SecMetBiosynth"/>
</dbReference>
<dbReference type="Gene3D" id="3.10.180.10">
    <property type="entry name" value="2,3-Dihydroxybiphenyl 1,2-Dioxygenase, domain 1"/>
    <property type="match status" value="1"/>
</dbReference>
<dbReference type="SUPFAM" id="SSF54593">
    <property type="entry name" value="Glyoxalase/Bleomycin resistance protein/Dihydroxybiphenyl dioxygenase"/>
    <property type="match status" value="1"/>
</dbReference>
<proteinExistence type="predicted"/>
<dbReference type="CDD" id="cd07247">
    <property type="entry name" value="SgaA_N_like"/>
    <property type="match status" value="1"/>
</dbReference>
<sequence>MSQPDNSYTNSPGEICWLEIPVTEPSRAIAFYRAVFGWQLVHADGQPTPGYMDGVEGVYLFSKGKLSGAFLKLANTSDVASVADVNSPAKSAVLPYLMVGDVDVALGEVEKNGGRVHVPKILIAGGSMGQCARFVDTEGNLVAIWAPPASA</sequence>
<dbReference type="InterPro" id="IPR004360">
    <property type="entry name" value="Glyas_Fos-R_dOase_dom"/>
</dbReference>
<protein>
    <recommendedName>
        <fullName evidence="1">VOC domain-containing protein</fullName>
    </recommendedName>
</protein>
<dbReference type="InterPro" id="IPR037523">
    <property type="entry name" value="VOC_core"/>
</dbReference>
<dbReference type="PANTHER" id="PTHR33993:SF2">
    <property type="entry name" value="VOC DOMAIN-CONTAINING PROTEIN"/>
    <property type="match status" value="1"/>
</dbReference>
<evidence type="ECO:0000313" key="3">
    <source>
        <dbReference type="Proteomes" id="UP001239445"/>
    </source>
</evidence>